<proteinExistence type="predicted"/>
<dbReference type="EMBL" id="SDMP01000019">
    <property type="protein sequence ID" value="RYQ91638.1"/>
    <property type="molecule type" value="Genomic_DNA"/>
</dbReference>
<reference evidence="1 2" key="1">
    <citation type="submission" date="2019-01" db="EMBL/GenBank/DDBJ databases">
        <title>Sequencing of cultivated peanut Arachis hypogaea provides insights into genome evolution and oil improvement.</title>
        <authorList>
            <person name="Chen X."/>
        </authorList>
    </citation>
    <scope>NUCLEOTIDE SEQUENCE [LARGE SCALE GENOMIC DNA]</scope>
    <source>
        <strain evidence="2">cv. Fuhuasheng</strain>
        <tissue evidence="1">Leaves</tissue>
    </source>
</reference>
<keyword evidence="2" id="KW-1185">Reference proteome</keyword>
<sequence length="17" mass="1805">MVLKTTISLNSLLTSLA</sequence>
<name>A0A444XPJ3_ARAHY</name>
<accession>A0A444XPJ3</accession>
<organism evidence="1 2">
    <name type="scientific">Arachis hypogaea</name>
    <name type="common">Peanut</name>
    <dbReference type="NCBI Taxonomy" id="3818"/>
    <lineage>
        <taxon>Eukaryota</taxon>
        <taxon>Viridiplantae</taxon>
        <taxon>Streptophyta</taxon>
        <taxon>Embryophyta</taxon>
        <taxon>Tracheophyta</taxon>
        <taxon>Spermatophyta</taxon>
        <taxon>Magnoliopsida</taxon>
        <taxon>eudicotyledons</taxon>
        <taxon>Gunneridae</taxon>
        <taxon>Pentapetalae</taxon>
        <taxon>rosids</taxon>
        <taxon>fabids</taxon>
        <taxon>Fabales</taxon>
        <taxon>Fabaceae</taxon>
        <taxon>Papilionoideae</taxon>
        <taxon>50 kb inversion clade</taxon>
        <taxon>dalbergioids sensu lato</taxon>
        <taxon>Dalbergieae</taxon>
        <taxon>Pterocarpus clade</taxon>
        <taxon>Arachis</taxon>
    </lineage>
</organism>
<gene>
    <name evidence="1" type="ORF">Ahy_B09g097626</name>
</gene>
<protein>
    <submittedName>
        <fullName evidence="1">Uncharacterized protein</fullName>
    </submittedName>
</protein>
<comment type="caution">
    <text evidence="1">The sequence shown here is derived from an EMBL/GenBank/DDBJ whole genome shotgun (WGS) entry which is preliminary data.</text>
</comment>
<evidence type="ECO:0000313" key="2">
    <source>
        <dbReference type="Proteomes" id="UP000289738"/>
    </source>
</evidence>
<dbReference type="Proteomes" id="UP000289738">
    <property type="component" value="Chromosome B09"/>
</dbReference>
<dbReference type="AlphaFoldDB" id="A0A444XPJ3"/>
<evidence type="ECO:0000313" key="1">
    <source>
        <dbReference type="EMBL" id="RYQ91638.1"/>
    </source>
</evidence>